<dbReference type="Proteomes" id="UP000826254">
    <property type="component" value="Chromosome"/>
</dbReference>
<dbReference type="InterPro" id="IPR056135">
    <property type="entry name" value="DUF7718"/>
</dbReference>
<evidence type="ECO:0000313" key="2">
    <source>
        <dbReference type="EMBL" id="QZP36378.1"/>
    </source>
</evidence>
<feature type="domain" description="DUF7718" evidence="1">
    <location>
        <begin position="12"/>
        <end position="129"/>
    </location>
</feature>
<dbReference type="AlphaFoldDB" id="A0A8T8W969"/>
<evidence type="ECO:0000313" key="3">
    <source>
        <dbReference type="Proteomes" id="UP000826254"/>
    </source>
</evidence>
<proteinExistence type="predicted"/>
<evidence type="ECO:0000259" key="1">
    <source>
        <dbReference type="Pfam" id="PF24839"/>
    </source>
</evidence>
<dbReference type="KEGG" id="hmp:K6T50_08510"/>
<dbReference type="EMBL" id="CP081958">
    <property type="protein sequence ID" value="QZP36378.1"/>
    <property type="molecule type" value="Genomic_DNA"/>
</dbReference>
<name>A0A8T8W969_9EURY</name>
<dbReference type="RefSeq" id="WP_222606201.1">
    <property type="nucleotide sequence ID" value="NZ_CP081958.1"/>
</dbReference>
<sequence length="131" mass="15564">MDGGELESPTPDRSYTAHLDYGRVRRRTELGVEEGDVLWFVVQLECNHAPEYGSEDDWQHVARFDHHPHMDWGHDITDERLHIDLYAYDDLKVDVQKGFPEVPVNRAPAYCERFFDERYEELLAEYHERSK</sequence>
<gene>
    <name evidence="2" type="ORF">K6T50_08510</name>
</gene>
<reference evidence="2 3" key="1">
    <citation type="journal article" date="2021" name="Int. J. Syst. Evol. Microbiol.">
        <title>Halobaculum halophilum sp. nov. and Halobaculum salinum sp. nov., isolated from salt lake and saline soil.</title>
        <authorList>
            <person name="Cui H.L."/>
            <person name="Shi X.W."/>
            <person name="Yin X.M."/>
            <person name="Yang X.Y."/>
            <person name="Hou J."/>
            <person name="Zhu L."/>
        </authorList>
    </citation>
    <scope>NUCLEOTIDE SEQUENCE [LARGE SCALE GENOMIC DNA]</scope>
    <source>
        <strain evidence="2 3">NBRC 109044</strain>
    </source>
</reference>
<accession>A0A8T8W969</accession>
<organism evidence="2 3">
    <name type="scientific">Halobaculum magnesiiphilum</name>
    <dbReference type="NCBI Taxonomy" id="1017351"/>
    <lineage>
        <taxon>Archaea</taxon>
        <taxon>Methanobacteriati</taxon>
        <taxon>Methanobacteriota</taxon>
        <taxon>Stenosarchaea group</taxon>
        <taxon>Halobacteria</taxon>
        <taxon>Halobacteriales</taxon>
        <taxon>Haloferacaceae</taxon>
        <taxon>Halobaculum</taxon>
    </lineage>
</organism>
<keyword evidence="3" id="KW-1185">Reference proteome</keyword>
<dbReference type="Pfam" id="PF24839">
    <property type="entry name" value="DUF7718"/>
    <property type="match status" value="1"/>
</dbReference>
<dbReference type="GeneID" id="67178178"/>
<protein>
    <recommendedName>
        <fullName evidence="1">DUF7718 domain-containing protein</fullName>
    </recommendedName>
</protein>